<organism evidence="1 2">
    <name type="scientific">Mucilaginibacter gossypiicola</name>
    <dbReference type="NCBI Taxonomy" id="551995"/>
    <lineage>
        <taxon>Bacteria</taxon>
        <taxon>Pseudomonadati</taxon>
        <taxon>Bacteroidota</taxon>
        <taxon>Sphingobacteriia</taxon>
        <taxon>Sphingobacteriales</taxon>
        <taxon>Sphingobacteriaceae</taxon>
        <taxon>Mucilaginibacter</taxon>
    </lineage>
</organism>
<dbReference type="STRING" id="551995.SAMN05192574_102172"/>
<proteinExistence type="predicted"/>
<dbReference type="OrthoDB" id="1030341at2"/>
<evidence type="ECO:0000313" key="2">
    <source>
        <dbReference type="Proteomes" id="UP000198942"/>
    </source>
</evidence>
<keyword evidence="2" id="KW-1185">Reference proteome</keyword>
<sequence length="249" mass="28252">MTNVSEQFNNQFAPVKALLIYQNQATEKDNYGYETNKNEAYVESYDIGKRGQPVNAHPLSIAEMVTLSKLFQSTEELKSNYLKPKGLLPVNVLYLDAQAEGYVIWYTPPMVVNLFFVDGLQIPTGEAHIPAMVWKASKNSLNVYALKGKSKPNANTSLYHAPYFNIYDSGNVCMGTVRIAIDRFTRLEDFISKWETYFFGSYFSHTIGNHSGAQVDLVSLWQQQVATGRPFPTELLNKHYNLQLKSLIK</sequence>
<gene>
    <name evidence="1" type="ORF">SAMN05192574_102172</name>
</gene>
<protein>
    <submittedName>
        <fullName evidence="1">PRTRC system protein B</fullName>
    </submittedName>
</protein>
<dbReference type="Proteomes" id="UP000198942">
    <property type="component" value="Unassembled WGS sequence"/>
</dbReference>
<dbReference type="InterPro" id="IPR032787">
    <property type="entry name" value="Prok-E2_D"/>
</dbReference>
<accession>A0A1H8D390</accession>
<name>A0A1H8D390_9SPHI</name>
<dbReference type="EMBL" id="FOCL01000002">
    <property type="protein sequence ID" value="SEN01204.1"/>
    <property type="molecule type" value="Genomic_DNA"/>
</dbReference>
<dbReference type="RefSeq" id="WP_091209090.1">
    <property type="nucleotide sequence ID" value="NZ_FOCL01000002.1"/>
</dbReference>
<evidence type="ECO:0000313" key="1">
    <source>
        <dbReference type="EMBL" id="SEN01204.1"/>
    </source>
</evidence>
<dbReference type="Pfam" id="PF14460">
    <property type="entry name" value="Prok-E2_D"/>
    <property type="match status" value="1"/>
</dbReference>
<dbReference type="AlphaFoldDB" id="A0A1H8D390"/>
<reference evidence="2" key="1">
    <citation type="submission" date="2016-10" db="EMBL/GenBank/DDBJ databases">
        <authorList>
            <person name="Varghese N."/>
            <person name="Submissions S."/>
        </authorList>
    </citation>
    <scope>NUCLEOTIDE SEQUENCE [LARGE SCALE GENOMIC DNA]</scope>
    <source>
        <strain evidence="2">Gh-48</strain>
    </source>
</reference>